<dbReference type="Proteomes" id="UP000287394">
    <property type="component" value="Chromosome"/>
</dbReference>
<protein>
    <submittedName>
        <fullName evidence="5">Arabinose metabolism transcriptional repressor</fullName>
    </submittedName>
</protein>
<keyword evidence="6" id="KW-1185">Reference proteome</keyword>
<keyword evidence="2" id="KW-0238">DNA-binding</keyword>
<name>A0A402D1U2_9BACT</name>
<keyword evidence="1" id="KW-0805">Transcription regulation</keyword>
<dbReference type="PANTHER" id="PTHR30146:SF109">
    <property type="entry name" value="HTH-TYPE TRANSCRIPTIONAL REGULATOR GALS"/>
    <property type="match status" value="1"/>
</dbReference>
<dbReference type="RefSeq" id="WP_119323531.1">
    <property type="nucleotide sequence ID" value="NZ_AP025739.1"/>
</dbReference>
<dbReference type="InterPro" id="IPR028082">
    <property type="entry name" value="Peripla_BP_I"/>
</dbReference>
<dbReference type="PRINTS" id="PR00035">
    <property type="entry name" value="HTHGNTR"/>
</dbReference>
<dbReference type="Pfam" id="PF00392">
    <property type="entry name" value="GntR"/>
    <property type="match status" value="1"/>
</dbReference>
<dbReference type="SUPFAM" id="SSF46785">
    <property type="entry name" value="Winged helix' DNA-binding domain"/>
    <property type="match status" value="1"/>
</dbReference>
<dbReference type="InterPro" id="IPR000524">
    <property type="entry name" value="Tscrpt_reg_HTH_GntR"/>
</dbReference>
<evidence type="ECO:0000256" key="3">
    <source>
        <dbReference type="ARBA" id="ARBA00023163"/>
    </source>
</evidence>
<dbReference type="InterPro" id="IPR036390">
    <property type="entry name" value="WH_DNA-bd_sf"/>
</dbReference>
<dbReference type="Pfam" id="PF13377">
    <property type="entry name" value="Peripla_BP_3"/>
    <property type="match status" value="1"/>
</dbReference>
<dbReference type="CDD" id="cd07377">
    <property type="entry name" value="WHTH_GntR"/>
    <property type="match status" value="1"/>
</dbReference>
<feature type="region of interest" description="Disordered" evidence="4">
    <location>
        <begin position="1"/>
        <end position="23"/>
    </location>
</feature>
<dbReference type="EMBL" id="AP025739">
    <property type="protein sequence ID" value="BDI30076.1"/>
    <property type="molecule type" value="Genomic_DNA"/>
</dbReference>
<dbReference type="PANTHER" id="PTHR30146">
    <property type="entry name" value="LACI-RELATED TRANSCRIPTIONAL REPRESSOR"/>
    <property type="match status" value="1"/>
</dbReference>
<evidence type="ECO:0000256" key="1">
    <source>
        <dbReference type="ARBA" id="ARBA00023015"/>
    </source>
</evidence>
<proteinExistence type="predicted"/>
<dbReference type="Gene3D" id="3.40.50.2300">
    <property type="match status" value="2"/>
</dbReference>
<dbReference type="CDD" id="cd06267">
    <property type="entry name" value="PBP1_LacI_sugar_binding-like"/>
    <property type="match status" value="1"/>
</dbReference>
<sequence length="396" mass="43493">MDTAEAAPVRSRKKEDNSSQTKPLYQRITDALRERIATGVWAPGDALPSRRALAQELGTTHITIDKAIRQLVKEGLLSATVGSGTFVKSRDEANTDASAQARSGRSRIGVVLGTHTFTNEDASRARQIPYFSEVLQGIQDTFFGKDVDVNYIGLARGDYESLPLEDFAGLIVIAPTLSDIDDIRLLNQKCRIVAVGISSDVTEEDKQLPAVDTDNVQGAYDAVQHLLSLGHTKIALVNASVQQSNLYDRYCGYIAALSDARVSIAPEHLLLYPAYNNVSHEVLIERWLSRLQEENRLPTAILSCDLQMTLFVLDVLARHEIKVPEQISVVGYDDAIQFQYHQPPITVVAQPIYTAGKRAAERLMESLESPDGAYPIGTIRLPCELIVRKSTAPPAA</sequence>
<organism evidence="5 6">
    <name type="scientific">Capsulimonas corticalis</name>
    <dbReference type="NCBI Taxonomy" id="2219043"/>
    <lineage>
        <taxon>Bacteria</taxon>
        <taxon>Bacillati</taxon>
        <taxon>Armatimonadota</taxon>
        <taxon>Armatimonadia</taxon>
        <taxon>Capsulimonadales</taxon>
        <taxon>Capsulimonadaceae</taxon>
        <taxon>Capsulimonas</taxon>
    </lineage>
</organism>
<dbReference type="Gene3D" id="1.10.10.10">
    <property type="entry name" value="Winged helix-like DNA-binding domain superfamily/Winged helix DNA-binding domain"/>
    <property type="match status" value="1"/>
</dbReference>
<dbReference type="OrthoDB" id="9813468at2"/>
<gene>
    <name evidence="5" type="primary">araR_1</name>
    <name evidence="5" type="ORF">CCAX7_21270</name>
</gene>
<accession>A0A402D1U2</accession>
<dbReference type="InterPro" id="IPR036388">
    <property type="entry name" value="WH-like_DNA-bd_sf"/>
</dbReference>
<dbReference type="SUPFAM" id="SSF53822">
    <property type="entry name" value="Periplasmic binding protein-like I"/>
    <property type="match status" value="1"/>
</dbReference>
<evidence type="ECO:0000256" key="2">
    <source>
        <dbReference type="ARBA" id="ARBA00023125"/>
    </source>
</evidence>
<dbReference type="InterPro" id="IPR046335">
    <property type="entry name" value="LacI/GalR-like_sensor"/>
</dbReference>
<dbReference type="GO" id="GO:0003700">
    <property type="term" value="F:DNA-binding transcription factor activity"/>
    <property type="evidence" value="ECO:0007669"/>
    <property type="project" value="InterPro"/>
</dbReference>
<dbReference type="AlphaFoldDB" id="A0A402D1U2"/>
<evidence type="ECO:0000313" key="6">
    <source>
        <dbReference type="Proteomes" id="UP000287394"/>
    </source>
</evidence>
<dbReference type="PROSITE" id="PS50949">
    <property type="entry name" value="HTH_GNTR"/>
    <property type="match status" value="1"/>
</dbReference>
<keyword evidence="3" id="KW-0804">Transcription</keyword>
<evidence type="ECO:0000313" key="5">
    <source>
        <dbReference type="EMBL" id="BDI30076.1"/>
    </source>
</evidence>
<dbReference type="KEGG" id="ccot:CCAX7_21270"/>
<dbReference type="GO" id="GO:0000976">
    <property type="term" value="F:transcription cis-regulatory region binding"/>
    <property type="evidence" value="ECO:0007669"/>
    <property type="project" value="TreeGrafter"/>
</dbReference>
<reference evidence="5 6" key="1">
    <citation type="journal article" date="2019" name="Int. J. Syst. Evol. Microbiol.">
        <title>Capsulimonas corticalis gen. nov., sp. nov., an aerobic capsulated bacterium, of a novel bacterial order, Capsulimonadales ord. nov., of the class Armatimonadia of the phylum Armatimonadetes.</title>
        <authorList>
            <person name="Li J."/>
            <person name="Kudo C."/>
            <person name="Tonouchi A."/>
        </authorList>
    </citation>
    <scope>NUCLEOTIDE SEQUENCE [LARGE SCALE GENOMIC DNA]</scope>
    <source>
        <strain evidence="5 6">AX-7</strain>
    </source>
</reference>
<dbReference type="SMART" id="SM00345">
    <property type="entry name" value="HTH_GNTR"/>
    <property type="match status" value="1"/>
</dbReference>
<evidence type="ECO:0000256" key="4">
    <source>
        <dbReference type="SAM" id="MobiDB-lite"/>
    </source>
</evidence>